<gene>
    <name evidence="1" type="ORF">EBF16_00400</name>
</gene>
<dbReference type="Proteomes" id="UP000280708">
    <property type="component" value="Plasmid pF1"/>
</dbReference>
<protein>
    <recommendedName>
        <fullName evidence="3">Phasin domain-containing protein</fullName>
    </recommendedName>
</protein>
<accession>A0A3G2ULL5</accession>
<name>A0A3G2ULL5_SPHYA</name>
<dbReference type="AlphaFoldDB" id="A0A3G2ULL5"/>
<evidence type="ECO:0000313" key="1">
    <source>
        <dbReference type="EMBL" id="AYO75504.1"/>
    </source>
</evidence>
<reference evidence="1 2" key="1">
    <citation type="submission" date="2018-10" db="EMBL/GenBank/DDBJ databases">
        <title>Characterization and genome analysis of a novel bacterium Sphingobium yanoikuyae SJTF8 capable of degrading PAHs.</title>
        <authorList>
            <person name="Yin C."/>
            <person name="Xiong W."/>
            <person name="Liang R."/>
        </authorList>
    </citation>
    <scope>NUCLEOTIDE SEQUENCE [LARGE SCALE GENOMIC DNA]</scope>
    <source>
        <strain evidence="1 2">SJTF8</strain>
        <plasmid evidence="2">pf1</plasmid>
    </source>
</reference>
<evidence type="ECO:0000313" key="2">
    <source>
        <dbReference type="Proteomes" id="UP000280708"/>
    </source>
</evidence>
<dbReference type="RefSeq" id="WP_122129085.1">
    <property type="nucleotide sequence ID" value="NZ_CP033227.1"/>
</dbReference>
<dbReference type="EMBL" id="CP033227">
    <property type="protein sequence ID" value="AYO75504.1"/>
    <property type="molecule type" value="Genomic_DNA"/>
</dbReference>
<keyword evidence="1" id="KW-0614">Plasmid</keyword>
<sequence>MTYPFDQMLALTQANAHLALKFAKIARANCEDHVQIGSRFLGAVADQFKESAPGKVEFANSEAVSGLFEELAETRTTALLGVKEAMAEWQQSCINEVTAPKTIDVSTEGMGRWFFPFGAFSAGGTAAKAVENGKQDAKAA</sequence>
<organism evidence="1 2">
    <name type="scientific">Sphingobium yanoikuyae</name>
    <name type="common">Sphingomonas yanoikuyae</name>
    <dbReference type="NCBI Taxonomy" id="13690"/>
    <lineage>
        <taxon>Bacteria</taxon>
        <taxon>Pseudomonadati</taxon>
        <taxon>Pseudomonadota</taxon>
        <taxon>Alphaproteobacteria</taxon>
        <taxon>Sphingomonadales</taxon>
        <taxon>Sphingomonadaceae</taxon>
        <taxon>Sphingobium</taxon>
    </lineage>
</organism>
<proteinExistence type="predicted"/>
<geneLocation type="plasmid" evidence="2">
    <name>pf1</name>
</geneLocation>
<evidence type="ECO:0008006" key="3">
    <source>
        <dbReference type="Google" id="ProtNLM"/>
    </source>
</evidence>